<name>A0A0R3QBC2_9BILA</name>
<dbReference type="Proteomes" id="UP000280834">
    <property type="component" value="Unassembled WGS sequence"/>
</dbReference>
<keyword evidence="3" id="KW-1185">Reference proteome</keyword>
<evidence type="ECO:0000313" key="3">
    <source>
        <dbReference type="Proteomes" id="UP000280834"/>
    </source>
</evidence>
<keyword evidence="1" id="KW-0812">Transmembrane</keyword>
<organism evidence="4">
    <name type="scientific">Brugia timori</name>
    <dbReference type="NCBI Taxonomy" id="42155"/>
    <lineage>
        <taxon>Eukaryota</taxon>
        <taxon>Metazoa</taxon>
        <taxon>Ecdysozoa</taxon>
        <taxon>Nematoda</taxon>
        <taxon>Chromadorea</taxon>
        <taxon>Rhabditida</taxon>
        <taxon>Spirurina</taxon>
        <taxon>Spiruromorpha</taxon>
        <taxon>Filarioidea</taxon>
        <taxon>Onchocercidae</taxon>
        <taxon>Brugia</taxon>
    </lineage>
</organism>
<reference evidence="2 3" key="2">
    <citation type="submission" date="2018-11" db="EMBL/GenBank/DDBJ databases">
        <authorList>
            <consortium name="Pathogen Informatics"/>
        </authorList>
    </citation>
    <scope>NUCLEOTIDE SEQUENCE [LARGE SCALE GENOMIC DNA]</scope>
</reference>
<dbReference type="AlphaFoldDB" id="A0A0R3QBC2"/>
<dbReference type="EMBL" id="UZAG01002570">
    <property type="protein sequence ID" value="VDO13712.1"/>
    <property type="molecule type" value="Genomic_DNA"/>
</dbReference>
<gene>
    <name evidence="2" type="ORF">BTMF_LOCUS2954</name>
</gene>
<sequence>MSIVLNEISERKEQGKKSPELFALCLISTCAQLDIYLPSLFIISYHIVLSYCFVL</sequence>
<evidence type="ECO:0000313" key="2">
    <source>
        <dbReference type="EMBL" id="VDO13712.1"/>
    </source>
</evidence>
<feature type="transmembrane region" description="Helical" evidence="1">
    <location>
        <begin position="21"/>
        <end position="48"/>
    </location>
</feature>
<reference evidence="4" key="1">
    <citation type="submission" date="2017-02" db="UniProtKB">
        <authorList>
            <consortium name="WormBaseParasite"/>
        </authorList>
    </citation>
    <scope>IDENTIFICATION</scope>
</reference>
<keyword evidence="1" id="KW-1133">Transmembrane helix</keyword>
<keyword evidence="1" id="KW-0472">Membrane</keyword>
<evidence type="ECO:0000313" key="4">
    <source>
        <dbReference type="WBParaSite" id="BTMF_0000364701-mRNA-1"/>
    </source>
</evidence>
<accession>A0A0R3QBC2</accession>
<evidence type="ECO:0000256" key="1">
    <source>
        <dbReference type="SAM" id="Phobius"/>
    </source>
</evidence>
<proteinExistence type="predicted"/>
<protein>
    <submittedName>
        <fullName evidence="2 4">Uncharacterized protein</fullName>
    </submittedName>
</protein>
<dbReference type="WBParaSite" id="BTMF_0000364701-mRNA-1">
    <property type="protein sequence ID" value="BTMF_0000364701-mRNA-1"/>
    <property type="gene ID" value="BTMF_0000364701"/>
</dbReference>